<accession>A0ABW0WTT7</accession>
<dbReference type="SUPFAM" id="SSF47413">
    <property type="entry name" value="lambda repressor-like DNA-binding domains"/>
    <property type="match status" value="1"/>
</dbReference>
<dbReference type="CDD" id="cd00093">
    <property type="entry name" value="HTH_XRE"/>
    <property type="match status" value="1"/>
</dbReference>
<name>A0ABW0WTT7_STRNO</name>
<dbReference type="Proteomes" id="UP001596065">
    <property type="component" value="Unassembled WGS sequence"/>
</dbReference>
<dbReference type="RefSeq" id="WP_382467069.1">
    <property type="nucleotide sequence ID" value="NZ_BAAASM010000076.1"/>
</dbReference>
<dbReference type="Pfam" id="PF01381">
    <property type="entry name" value="HTH_3"/>
    <property type="match status" value="1"/>
</dbReference>
<gene>
    <name evidence="3" type="ORF">ACFP3J_36445</name>
</gene>
<feature type="domain" description="HTH cro/C1-type" evidence="2">
    <location>
        <begin position="23"/>
        <end position="67"/>
    </location>
</feature>
<evidence type="ECO:0000313" key="4">
    <source>
        <dbReference type="Proteomes" id="UP001596065"/>
    </source>
</evidence>
<reference evidence="4" key="1">
    <citation type="journal article" date="2019" name="Int. J. Syst. Evol. Microbiol.">
        <title>The Global Catalogue of Microorganisms (GCM) 10K type strain sequencing project: providing services to taxonomists for standard genome sequencing and annotation.</title>
        <authorList>
            <consortium name="The Broad Institute Genomics Platform"/>
            <consortium name="The Broad Institute Genome Sequencing Center for Infectious Disease"/>
            <person name="Wu L."/>
            <person name="Ma J."/>
        </authorList>
    </citation>
    <scope>NUCLEOTIDE SEQUENCE [LARGE SCALE GENOMIC DNA]</scope>
    <source>
        <strain evidence="4">KCTC 5701</strain>
    </source>
</reference>
<evidence type="ECO:0000259" key="2">
    <source>
        <dbReference type="PROSITE" id="PS50943"/>
    </source>
</evidence>
<dbReference type="PROSITE" id="PS50943">
    <property type="entry name" value="HTH_CROC1"/>
    <property type="match status" value="1"/>
</dbReference>
<comment type="caution">
    <text evidence="3">The sequence shown here is derived from an EMBL/GenBank/DDBJ whole genome shotgun (WGS) entry which is preliminary data.</text>
</comment>
<protein>
    <submittedName>
        <fullName evidence="3">Helix-turn-helix transcriptional regulator</fullName>
    </submittedName>
</protein>
<proteinExistence type="predicted"/>
<dbReference type="EMBL" id="JBHSOE010000125">
    <property type="protein sequence ID" value="MFC5660932.1"/>
    <property type="molecule type" value="Genomic_DNA"/>
</dbReference>
<keyword evidence="4" id="KW-1185">Reference proteome</keyword>
<dbReference type="InterPro" id="IPR001387">
    <property type="entry name" value="Cro/C1-type_HTH"/>
</dbReference>
<organism evidence="3 4">
    <name type="scientific">Streptomyces nogalater</name>
    <dbReference type="NCBI Taxonomy" id="38314"/>
    <lineage>
        <taxon>Bacteria</taxon>
        <taxon>Bacillati</taxon>
        <taxon>Actinomycetota</taxon>
        <taxon>Actinomycetes</taxon>
        <taxon>Kitasatosporales</taxon>
        <taxon>Streptomycetaceae</taxon>
        <taxon>Streptomyces</taxon>
    </lineage>
</organism>
<evidence type="ECO:0000256" key="1">
    <source>
        <dbReference type="SAM" id="MobiDB-lite"/>
    </source>
</evidence>
<feature type="region of interest" description="Disordered" evidence="1">
    <location>
        <begin position="73"/>
        <end position="115"/>
    </location>
</feature>
<sequence length="115" mass="11993">MKSTLAERVRAATAALMQTTRESQAQLAAALGVSQTQISRRQSGSAAWSLDDCDALAAHYGIDVLDLLAGPDRACGALPADRRHRPRSAPARTAEPAGTPEPAHATPAPGPRTSR</sequence>
<dbReference type="InterPro" id="IPR010982">
    <property type="entry name" value="Lambda_DNA-bd_dom_sf"/>
</dbReference>
<evidence type="ECO:0000313" key="3">
    <source>
        <dbReference type="EMBL" id="MFC5660932.1"/>
    </source>
</evidence>
<dbReference type="Gene3D" id="1.10.260.40">
    <property type="entry name" value="lambda repressor-like DNA-binding domains"/>
    <property type="match status" value="1"/>
</dbReference>